<protein>
    <submittedName>
        <fullName evidence="2">DUF2752 domain-containing protein</fullName>
    </submittedName>
</protein>
<evidence type="ECO:0000313" key="2">
    <source>
        <dbReference type="EMBL" id="MBD1363394.1"/>
    </source>
</evidence>
<feature type="signal peptide" evidence="1">
    <location>
        <begin position="1"/>
        <end position="22"/>
    </location>
</feature>
<dbReference type="EMBL" id="JACWMY010000003">
    <property type="protein sequence ID" value="MBD1363394.1"/>
    <property type="molecule type" value="Genomic_DNA"/>
</dbReference>
<feature type="chain" id="PRO_5045321366" evidence="1">
    <location>
        <begin position="23"/>
        <end position="103"/>
    </location>
</feature>
<reference evidence="2 3" key="1">
    <citation type="submission" date="2020-09" db="EMBL/GenBank/DDBJ databases">
        <title>Novel species of Mucilaginibacter isolated from a glacier on the Tibetan Plateau.</title>
        <authorList>
            <person name="Liu Q."/>
            <person name="Xin Y.-H."/>
        </authorList>
    </citation>
    <scope>NUCLEOTIDE SEQUENCE [LARGE SCALE GENOMIC DNA]</scope>
    <source>
        <strain evidence="2 3">ZT4R22</strain>
    </source>
</reference>
<keyword evidence="3" id="KW-1185">Reference proteome</keyword>
<dbReference type="Pfam" id="PF10825">
    <property type="entry name" value="DUF2752"/>
    <property type="match status" value="1"/>
</dbReference>
<dbReference type="Proteomes" id="UP000606600">
    <property type="component" value="Unassembled WGS sequence"/>
</dbReference>
<organism evidence="2 3">
    <name type="scientific">Mucilaginibacter pankratovii</name>
    <dbReference type="NCBI Taxonomy" id="2772110"/>
    <lineage>
        <taxon>Bacteria</taxon>
        <taxon>Pseudomonadati</taxon>
        <taxon>Bacteroidota</taxon>
        <taxon>Sphingobacteriia</taxon>
        <taxon>Sphingobacteriales</taxon>
        <taxon>Sphingobacteriaceae</taxon>
        <taxon>Mucilaginibacter</taxon>
    </lineage>
</organism>
<evidence type="ECO:0000313" key="3">
    <source>
        <dbReference type="Proteomes" id="UP000606600"/>
    </source>
</evidence>
<sequence>MKKLFNKYFELVFWITAMVCLAFNNPANHSHFSLCPFKAMGFTWCPGCGLGHSISWLFRGDIINSFHAHWLGIPAALGIFYRIYTLARPVNYLGKIENSHSEL</sequence>
<proteinExistence type="predicted"/>
<dbReference type="InterPro" id="IPR021215">
    <property type="entry name" value="DUF2752"/>
</dbReference>
<evidence type="ECO:0000256" key="1">
    <source>
        <dbReference type="SAM" id="SignalP"/>
    </source>
</evidence>
<keyword evidence="1" id="KW-0732">Signal</keyword>
<gene>
    <name evidence="2" type="ORF">IDJ77_06190</name>
</gene>
<comment type="caution">
    <text evidence="2">The sequence shown here is derived from an EMBL/GenBank/DDBJ whole genome shotgun (WGS) entry which is preliminary data.</text>
</comment>
<name>A0ABR7WPX3_9SPHI</name>
<accession>A0ABR7WPX3</accession>